<dbReference type="SUPFAM" id="SSF140453">
    <property type="entry name" value="EsxAB dimer-like"/>
    <property type="match status" value="1"/>
</dbReference>
<sequence length="110" mass="11464">MAEQMKAEAGVIDTAAKTVDDHRANQSTIAMHVKSAADECQASWVGQGAAAVAQVIAQFMEESRRIDQALLKLSDGLRSTGTAMASADSEVAAGAQRLGSEAASNYHNLT</sequence>
<dbReference type="EMBL" id="MSKM01000080">
    <property type="protein sequence ID" value="OLO49915.1"/>
    <property type="molecule type" value="Genomic_DNA"/>
</dbReference>
<dbReference type="Gene3D" id="1.10.287.1060">
    <property type="entry name" value="ESAT-6-like"/>
    <property type="match status" value="1"/>
</dbReference>
<accession>A0A1Q8VPB7</accession>
<dbReference type="NCBIfam" id="TIGR03930">
    <property type="entry name" value="WXG100_ESAT6"/>
    <property type="match status" value="1"/>
</dbReference>
<dbReference type="AlphaFoldDB" id="A0A1Q8VPB7"/>
<dbReference type="InterPro" id="IPR036689">
    <property type="entry name" value="ESAT-6-like_sf"/>
</dbReference>
<evidence type="ECO:0000256" key="1">
    <source>
        <dbReference type="RuleBase" id="RU362001"/>
    </source>
</evidence>
<protein>
    <recommendedName>
        <fullName evidence="1">ESAT-6-like protein</fullName>
    </recommendedName>
</protein>
<dbReference type="RefSeq" id="WP_075371474.1">
    <property type="nucleotide sequence ID" value="NZ_MSKM01000080.1"/>
</dbReference>
<proteinExistence type="inferred from homology"/>
<evidence type="ECO:0000313" key="3">
    <source>
        <dbReference type="Proteomes" id="UP000185772"/>
    </source>
</evidence>
<organism evidence="2 3">
    <name type="scientific">Actinomyces oris</name>
    <dbReference type="NCBI Taxonomy" id="544580"/>
    <lineage>
        <taxon>Bacteria</taxon>
        <taxon>Bacillati</taxon>
        <taxon>Actinomycetota</taxon>
        <taxon>Actinomycetes</taxon>
        <taxon>Actinomycetales</taxon>
        <taxon>Actinomycetaceae</taxon>
        <taxon>Actinomyces</taxon>
    </lineage>
</organism>
<name>A0A1Q8VPB7_9ACTO</name>
<gene>
    <name evidence="2" type="ORF">BKH27_13875</name>
</gene>
<dbReference type="Proteomes" id="UP000185772">
    <property type="component" value="Unassembled WGS sequence"/>
</dbReference>
<dbReference type="Pfam" id="PF06013">
    <property type="entry name" value="WXG100"/>
    <property type="match status" value="1"/>
</dbReference>
<dbReference type="InterPro" id="IPR010310">
    <property type="entry name" value="T7SS_ESAT-6-like"/>
</dbReference>
<comment type="caution">
    <text evidence="2">The sequence shown here is derived from an EMBL/GenBank/DDBJ whole genome shotgun (WGS) entry which is preliminary data.</text>
</comment>
<comment type="similarity">
    <text evidence="1">Belongs to the WXG100 family.</text>
</comment>
<evidence type="ECO:0000313" key="2">
    <source>
        <dbReference type="EMBL" id="OLO49915.1"/>
    </source>
</evidence>
<reference evidence="2 3" key="1">
    <citation type="submission" date="2016-12" db="EMBL/GenBank/DDBJ databases">
        <title>Genomic comparison of strains in the 'Actinomyces naeslundii' group.</title>
        <authorList>
            <person name="Mughal S.R."/>
            <person name="Do T."/>
            <person name="Gilbert S.C."/>
            <person name="Witherden E.A."/>
            <person name="Didelot X."/>
            <person name="Beighton D."/>
        </authorList>
    </citation>
    <scope>NUCLEOTIDE SEQUENCE [LARGE SCALE GENOMIC DNA]</scope>
    <source>
        <strain evidence="2 3">MMRCO6-1</strain>
    </source>
</reference>